<dbReference type="OrthoDB" id="6057489at2"/>
<dbReference type="RefSeq" id="WP_118863319.1">
    <property type="nucleotide sequence ID" value="NZ_QWLV01000002.1"/>
</dbReference>
<dbReference type="PANTHER" id="PTHR32305">
    <property type="match status" value="1"/>
</dbReference>
<comment type="caution">
    <text evidence="3">The sequence shown here is derived from an EMBL/GenBank/DDBJ whole genome shotgun (WGS) entry which is preliminary data.</text>
</comment>
<evidence type="ECO:0000256" key="1">
    <source>
        <dbReference type="SAM" id="MobiDB-lite"/>
    </source>
</evidence>
<dbReference type="InterPro" id="IPR050708">
    <property type="entry name" value="T6SS_VgrG/RHS"/>
</dbReference>
<evidence type="ECO:0000313" key="4">
    <source>
        <dbReference type="Proteomes" id="UP000266693"/>
    </source>
</evidence>
<accession>A0A396RP15</accession>
<feature type="chain" id="PRO_5017238207" evidence="2">
    <location>
        <begin position="25"/>
        <end position="844"/>
    </location>
</feature>
<organism evidence="3 4">
    <name type="scientific">Sphingomonas gilva</name>
    <dbReference type="NCBI Taxonomy" id="2305907"/>
    <lineage>
        <taxon>Bacteria</taxon>
        <taxon>Pseudomonadati</taxon>
        <taxon>Pseudomonadota</taxon>
        <taxon>Alphaproteobacteria</taxon>
        <taxon>Sphingomonadales</taxon>
        <taxon>Sphingomonadaceae</taxon>
        <taxon>Sphingomonas</taxon>
    </lineage>
</organism>
<dbReference type="NCBIfam" id="TIGR01643">
    <property type="entry name" value="YD_repeat_2x"/>
    <property type="match status" value="4"/>
</dbReference>
<feature type="signal peptide" evidence="2">
    <location>
        <begin position="1"/>
        <end position="24"/>
    </location>
</feature>
<dbReference type="InterPro" id="IPR031325">
    <property type="entry name" value="RHS_repeat"/>
</dbReference>
<evidence type="ECO:0000256" key="2">
    <source>
        <dbReference type="SAM" id="SignalP"/>
    </source>
</evidence>
<gene>
    <name evidence="3" type="ORF">D1610_06480</name>
</gene>
<dbReference type="Pfam" id="PF05593">
    <property type="entry name" value="RHS_repeat"/>
    <property type="match status" value="3"/>
</dbReference>
<reference evidence="3 4" key="1">
    <citation type="submission" date="2018-08" db="EMBL/GenBank/DDBJ databases">
        <title>The multiple taxonomic identification of Sphingomonas gilva.</title>
        <authorList>
            <person name="Zhu D."/>
            <person name="Zheng S."/>
        </authorList>
    </citation>
    <scope>NUCLEOTIDE SEQUENCE [LARGE SCALE GENOMIC DNA]</scope>
    <source>
        <strain evidence="3 4">ZDH117</strain>
    </source>
</reference>
<dbReference type="PANTHER" id="PTHR32305:SF15">
    <property type="entry name" value="PROTEIN RHSA-RELATED"/>
    <property type="match status" value="1"/>
</dbReference>
<proteinExistence type="predicted"/>
<feature type="region of interest" description="Disordered" evidence="1">
    <location>
        <begin position="816"/>
        <end position="844"/>
    </location>
</feature>
<dbReference type="EMBL" id="QWLV01000002">
    <property type="protein sequence ID" value="RHW18129.1"/>
    <property type="molecule type" value="Genomic_DNA"/>
</dbReference>
<protein>
    <submittedName>
        <fullName evidence="3">RHS repeat protein</fullName>
    </submittedName>
</protein>
<name>A0A396RP15_9SPHN</name>
<sequence length="844" mass="88833">MTASPMRAALVCALLATSALSAPAFGQTGPAPYLNVDGNGVDLTDGSFKFSLLEGSIGAGPGEMQLISYEDGQSNWPSFYITQNKSGSTYTIVVRLGETFDKFAGTGTSLTSSYATGATLSFSPGGTYVYRYPDGTEIKFANLFLSAGPSNMCSTYTQTDCQVLASSISRGDGLTIDYTWTMNRNCEPIKGGNCTFARRLSKVANNAGYAIEFSFVGNSVPYRTNPPPNWFQRASARFINANAGTAPWPTVTYAYPSSTVRIVTTPGGKVWRMTSGSGGLVGIKRPGATSDTTTISYGAHGVSSVTRDGVTTSYDRTLSGSTATMVVTDALSNQTTIVSDMTKYRPIAITDPLGETTSYTYDGLGRLTEATAPEGNKIQYAYDARGNVTTATFKAKPGTGEADIVTTAGFDATCANVLTCNSPNWTKDAKAAQTDYTYDPATGQLLAVTLPAPTTGATRPQIRYGYTAVAGISMPTSVSQCRIGESCAGTADEVKTMIGYNTNALPASVSSGAGDGSLTATTALTYDPIGNLLTTDGPLAGTADTTTLRWSPDREQVGAISPDPDGGGFLKRRAVRTTYNGDGQATLVETGTVAGTTDIDWATFVSLEQANATYDADARLVKDALTASGATWRVRQYGYDALGRLDCTALRMNGAAWVSLPSSACTLGAAGSAGPDRIVKTSYDELGRVSKVQSAFGTADQSDDMTAAYSDNGMLLTLTDAEANRTTYEYDGHDRLAKTRMPLPAQGSNDSSATDYEQLLHDASGNVTTRRLRGYDGDPTQAIGYTYDALDRLTAKDLPGGEPDVAYTYDLLGRLTGASRPATPSPSPMTRSAAPSPRRARWGR</sequence>
<keyword evidence="4" id="KW-1185">Reference proteome</keyword>
<dbReference type="Proteomes" id="UP000266693">
    <property type="component" value="Unassembled WGS sequence"/>
</dbReference>
<dbReference type="Gene3D" id="2.180.10.10">
    <property type="entry name" value="RHS repeat-associated core"/>
    <property type="match status" value="2"/>
</dbReference>
<dbReference type="AlphaFoldDB" id="A0A396RP15"/>
<evidence type="ECO:0000313" key="3">
    <source>
        <dbReference type="EMBL" id="RHW18129.1"/>
    </source>
</evidence>
<keyword evidence="2" id="KW-0732">Signal</keyword>
<dbReference type="InterPro" id="IPR006530">
    <property type="entry name" value="YD"/>
</dbReference>
<feature type="compositionally biased region" description="Low complexity" evidence="1">
    <location>
        <begin position="818"/>
        <end position="837"/>
    </location>
</feature>